<evidence type="ECO:0000313" key="1">
    <source>
        <dbReference type="EMBL" id="NDW04063.1"/>
    </source>
</evidence>
<keyword evidence="2" id="KW-1185">Reference proteome</keyword>
<gene>
    <name evidence="1" type="ORF">GTK09_06435</name>
</gene>
<accession>A0A6N9SY91</accession>
<name>A0A6N9SY91_9HYPH</name>
<comment type="caution">
    <text evidence="1">The sequence shown here is derived from an EMBL/GenBank/DDBJ whole genome shotgun (WGS) entry which is preliminary data.</text>
</comment>
<dbReference type="RefSeq" id="WP_163462075.1">
    <property type="nucleotide sequence ID" value="NZ_JAAAMG010000004.1"/>
</dbReference>
<evidence type="ECO:0000313" key="2">
    <source>
        <dbReference type="Proteomes" id="UP000469011"/>
    </source>
</evidence>
<sequence>MPDEASTFSPALEWRRAWRGEGAEDFIALWKGTAVGRFYRYDVSSLLNGQWLWTVFAFHRSPTAESGCLNGFVDGPASKAARVVEEAFERARTVWGVPDVIRFAPPHTEAR</sequence>
<dbReference type="AlphaFoldDB" id="A0A6N9SY91"/>
<reference evidence="1 2" key="1">
    <citation type="submission" date="2020-01" db="EMBL/GenBank/DDBJ databases">
        <title>Jiella pacifica sp. nov.</title>
        <authorList>
            <person name="Xue Z."/>
            <person name="Zhu S."/>
            <person name="Chen J."/>
            <person name="Yang J."/>
        </authorList>
    </citation>
    <scope>NUCLEOTIDE SEQUENCE [LARGE SCALE GENOMIC DNA]</scope>
    <source>
        <strain evidence="1 2">40Bstr34</strain>
    </source>
</reference>
<proteinExistence type="predicted"/>
<dbReference type="Proteomes" id="UP000469011">
    <property type="component" value="Unassembled WGS sequence"/>
</dbReference>
<protein>
    <submittedName>
        <fullName evidence="1">Uncharacterized protein</fullName>
    </submittedName>
</protein>
<dbReference type="EMBL" id="JAAAMG010000004">
    <property type="protein sequence ID" value="NDW04063.1"/>
    <property type="molecule type" value="Genomic_DNA"/>
</dbReference>
<organism evidence="1 2">
    <name type="scientific">Jiella pacifica</name>
    <dbReference type="NCBI Taxonomy" id="2696469"/>
    <lineage>
        <taxon>Bacteria</taxon>
        <taxon>Pseudomonadati</taxon>
        <taxon>Pseudomonadota</taxon>
        <taxon>Alphaproteobacteria</taxon>
        <taxon>Hyphomicrobiales</taxon>
        <taxon>Aurantimonadaceae</taxon>
        <taxon>Jiella</taxon>
    </lineage>
</organism>